<sequence length="131" mass="14273">MSTLSILSEVKTEQADIVRDTPMLDASTALDSPPSSSLSPRTRPLPCRNTISVWQPSTTRLVPVVQMMLSKWMPAQPAVARRQGPHSSHLNQTSEPPEIPHLSHTLLIPPSPQHRTLGYISLKAAAPPSSE</sequence>
<feature type="compositionally biased region" description="Polar residues" evidence="1">
    <location>
        <begin position="85"/>
        <end position="95"/>
    </location>
</feature>
<dbReference type="AlphaFoldDB" id="A0A9P6B2F4"/>
<feature type="region of interest" description="Disordered" evidence="1">
    <location>
        <begin position="18"/>
        <end position="46"/>
    </location>
</feature>
<proteinExistence type="predicted"/>
<evidence type="ECO:0000256" key="1">
    <source>
        <dbReference type="SAM" id="MobiDB-lite"/>
    </source>
</evidence>
<protein>
    <submittedName>
        <fullName evidence="2">Uncharacterized protein</fullName>
    </submittedName>
</protein>
<reference evidence="2" key="1">
    <citation type="journal article" date="2020" name="Nat. Commun.">
        <title>Large-scale genome sequencing of mycorrhizal fungi provides insights into the early evolution of symbiotic traits.</title>
        <authorList>
            <person name="Miyauchi S."/>
            <person name="Kiss E."/>
            <person name="Kuo A."/>
            <person name="Drula E."/>
            <person name="Kohler A."/>
            <person name="Sanchez-Garcia M."/>
            <person name="Morin E."/>
            <person name="Andreopoulos B."/>
            <person name="Barry K.W."/>
            <person name="Bonito G."/>
            <person name="Buee M."/>
            <person name="Carver A."/>
            <person name="Chen C."/>
            <person name="Cichocki N."/>
            <person name="Clum A."/>
            <person name="Culley D."/>
            <person name="Crous P.W."/>
            <person name="Fauchery L."/>
            <person name="Girlanda M."/>
            <person name="Hayes R.D."/>
            <person name="Keri Z."/>
            <person name="LaButti K."/>
            <person name="Lipzen A."/>
            <person name="Lombard V."/>
            <person name="Magnuson J."/>
            <person name="Maillard F."/>
            <person name="Murat C."/>
            <person name="Nolan M."/>
            <person name="Ohm R.A."/>
            <person name="Pangilinan J."/>
            <person name="Pereira M.F."/>
            <person name="Perotto S."/>
            <person name="Peter M."/>
            <person name="Pfister S."/>
            <person name="Riley R."/>
            <person name="Sitrit Y."/>
            <person name="Stielow J.B."/>
            <person name="Szollosi G."/>
            <person name="Zifcakova L."/>
            <person name="Stursova M."/>
            <person name="Spatafora J.W."/>
            <person name="Tedersoo L."/>
            <person name="Vaario L.M."/>
            <person name="Yamada A."/>
            <person name="Yan M."/>
            <person name="Wang P."/>
            <person name="Xu J."/>
            <person name="Bruns T."/>
            <person name="Baldrian P."/>
            <person name="Vilgalys R."/>
            <person name="Dunand C."/>
            <person name="Henrissat B."/>
            <person name="Grigoriev I.V."/>
            <person name="Hibbett D."/>
            <person name="Nagy L.G."/>
            <person name="Martin F.M."/>
        </authorList>
    </citation>
    <scope>NUCLEOTIDE SEQUENCE</scope>
    <source>
        <strain evidence="2">UP504</strain>
    </source>
</reference>
<feature type="compositionally biased region" description="Low complexity" evidence="1">
    <location>
        <begin position="25"/>
        <end position="46"/>
    </location>
</feature>
<comment type="caution">
    <text evidence="2">The sequence shown here is derived from an EMBL/GenBank/DDBJ whole genome shotgun (WGS) entry which is preliminary data.</text>
</comment>
<evidence type="ECO:0000313" key="3">
    <source>
        <dbReference type="Proteomes" id="UP000886523"/>
    </source>
</evidence>
<evidence type="ECO:0000313" key="2">
    <source>
        <dbReference type="EMBL" id="KAF9516320.1"/>
    </source>
</evidence>
<organism evidence="2 3">
    <name type="scientific">Hydnum rufescens UP504</name>
    <dbReference type="NCBI Taxonomy" id="1448309"/>
    <lineage>
        <taxon>Eukaryota</taxon>
        <taxon>Fungi</taxon>
        <taxon>Dikarya</taxon>
        <taxon>Basidiomycota</taxon>
        <taxon>Agaricomycotina</taxon>
        <taxon>Agaricomycetes</taxon>
        <taxon>Cantharellales</taxon>
        <taxon>Hydnaceae</taxon>
        <taxon>Hydnum</taxon>
    </lineage>
</organism>
<dbReference type="Proteomes" id="UP000886523">
    <property type="component" value="Unassembled WGS sequence"/>
</dbReference>
<accession>A0A9P6B2F4</accession>
<keyword evidence="3" id="KW-1185">Reference proteome</keyword>
<feature type="region of interest" description="Disordered" evidence="1">
    <location>
        <begin position="76"/>
        <end position="110"/>
    </location>
</feature>
<dbReference type="EMBL" id="MU128940">
    <property type="protein sequence ID" value="KAF9516320.1"/>
    <property type="molecule type" value="Genomic_DNA"/>
</dbReference>
<gene>
    <name evidence="2" type="ORF">BS47DRAFT_674551</name>
</gene>
<name>A0A9P6B2F4_9AGAM</name>